<feature type="compositionally biased region" description="Polar residues" evidence="1">
    <location>
        <begin position="63"/>
        <end position="80"/>
    </location>
</feature>
<protein>
    <recommendedName>
        <fullName evidence="2">Ribosomal protein eL8/eL30/eS12/Gadd45 domain-containing protein</fullName>
    </recommendedName>
</protein>
<dbReference type="GO" id="GO:0043021">
    <property type="term" value="F:ribonucleoprotein complex binding"/>
    <property type="evidence" value="ECO:0007669"/>
    <property type="project" value="TreeGrafter"/>
</dbReference>
<feature type="compositionally biased region" description="Basic and acidic residues" evidence="1">
    <location>
        <begin position="82"/>
        <end position="91"/>
    </location>
</feature>
<organism evidence="3">
    <name type="scientific">Oppiella nova</name>
    <dbReference type="NCBI Taxonomy" id="334625"/>
    <lineage>
        <taxon>Eukaryota</taxon>
        <taxon>Metazoa</taxon>
        <taxon>Ecdysozoa</taxon>
        <taxon>Arthropoda</taxon>
        <taxon>Chelicerata</taxon>
        <taxon>Arachnida</taxon>
        <taxon>Acari</taxon>
        <taxon>Acariformes</taxon>
        <taxon>Sarcoptiformes</taxon>
        <taxon>Oribatida</taxon>
        <taxon>Brachypylina</taxon>
        <taxon>Oppioidea</taxon>
        <taxon>Oppiidae</taxon>
        <taxon>Oppiella</taxon>
    </lineage>
</organism>
<dbReference type="PANTHER" id="PTHR13284">
    <property type="entry name" value="GH01354P"/>
    <property type="match status" value="1"/>
</dbReference>
<evidence type="ECO:0000256" key="1">
    <source>
        <dbReference type="SAM" id="MobiDB-lite"/>
    </source>
</evidence>
<evidence type="ECO:0000313" key="4">
    <source>
        <dbReference type="Proteomes" id="UP000728032"/>
    </source>
</evidence>
<keyword evidence="4" id="KW-1185">Reference proteome</keyword>
<evidence type="ECO:0000313" key="3">
    <source>
        <dbReference type="EMBL" id="CAD7653396.1"/>
    </source>
</evidence>
<feature type="domain" description="Ribosomal protein eL8/eL30/eS12/Gadd45" evidence="2">
    <location>
        <begin position="217"/>
        <end position="308"/>
    </location>
</feature>
<dbReference type="Gene3D" id="3.30.1330.30">
    <property type="match status" value="1"/>
</dbReference>
<dbReference type="EMBL" id="OC921431">
    <property type="protein sequence ID" value="CAD7653396.1"/>
    <property type="molecule type" value="Genomic_DNA"/>
</dbReference>
<feature type="compositionally biased region" description="Polar residues" evidence="1">
    <location>
        <begin position="40"/>
        <end position="49"/>
    </location>
</feature>
<dbReference type="GO" id="GO:0035368">
    <property type="term" value="F:selenocysteine insertion sequence binding"/>
    <property type="evidence" value="ECO:0007669"/>
    <property type="project" value="InterPro"/>
</dbReference>
<dbReference type="PANTHER" id="PTHR13284:SF4">
    <property type="entry name" value="C2H2-TYPE DOMAIN-CONTAINING PROTEIN"/>
    <property type="match status" value="1"/>
</dbReference>
<dbReference type="InterPro" id="IPR004038">
    <property type="entry name" value="Ribosomal_eL8/eL30/eS12/Gad45"/>
</dbReference>
<dbReference type="GO" id="GO:1990904">
    <property type="term" value="C:ribonucleoprotein complex"/>
    <property type="evidence" value="ECO:0007669"/>
    <property type="project" value="TreeGrafter"/>
</dbReference>
<name>A0A7R9QQH5_9ACAR</name>
<reference evidence="3" key="1">
    <citation type="submission" date="2020-11" db="EMBL/GenBank/DDBJ databases">
        <authorList>
            <person name="Tran Van P."/>
        </authorList>
    </citation>
    <scope>NUCLEOTIDE SEQUENCE</scope>
</reference>
<dbReference type="Pfam" id="PF01248">
    <property type="entry name" value="Ribosomal_L7Ae"/>
    <property type="match status" value="1"/>
</dbReference>
<gene>
    <name evidence="3" type="ORF">ONB1V03_LOCUS10050</name>
</gene>
<dbReference type="AlphaFoldDB" id="A0A7R9QQH5"/>
<dbReference type="EMBL" id="CAJPVJ010006606">
    <property type="protein sequence ID" value="CAG2170583.1"/>
    <property type="molecule type" value="Genomic_DNA"/>
</dbReference>
<dbReference type="FunFam" id="3.30.1330.30:FF:000004">
    <property type="entry name" value="selenocysteine insertion sequence-binding protein 2"/>
    <property type="match status" value="1"/>
</dbReference>
<dbReference type="InterPro" id="IPR040051">
    <property type="entry name" value="SECISBP2"/>
</dbReference>
<evidence type="ECO:0000259" key="2">
    <source>
        <dbReference type="Pfam" id="PF01248"/>
    </source>
</evidence>
<dbReference type="GO" id="GO:0003730">
    <property type="term" value="F:mRNA 3'-UTR binding"/>
    <property type="evidence" value="ECO:0007669"/>
    <property type="project" value="TreeGrafter"/>
</dbReference>
<dbReference type="OrthoDB" id="6516823at2759"/>
<feature type="region of interest" description="Disordered" evidence="1">
    <location>
        <begin position="1"/>
        <end position="137"/>
    </location>
</feature>
<dbReference type="InterPro" id="IPR029064">
    <property type="entry name" value="Ribosomal_eL30-like_sf"/>
</dbReference>
<proteinExistence type="predicted"/>
<dbReference type="GO" id="GO:0005739">
    <property type="term" value="C:mitochondrion"/>
    <property type="evidence" value="ECO:0007669"/>
    <property type="project" value="TreeGrafter"/>
</dbReference>
<dbReference type="Proteomes" id="UP000728032">
    <property type="component" value="Unassembled WGS sequence"/>
</dbReference>
<feature type="non-terminal residue" evidence="3">
    <location>
        <position position="1"/>
    </location>
</feature>
<sequence>DWTDLNPSAPTFIPRAPHNTSQDTAGPHRHTTYEEEAPTVRSSASTSGANDKKVIRNKKSSTDWKSTSGKPSVLTLQQFITEKLKIDDKSPKPSQKTSSTHPKKVQTHETPHNTLDSSAPTRKRGKERENPKAKKPTTLKRIINKERDGLVETQDSSLRSCDGSHDLETINKKLLHTKAYREYCCQRLTQSIDQLVVNLLSDLVLFQDRMFSKDPIKAKTRKRLTFGFNEVTKYANINKIKLLVIAPDIEKIESRGGLDDSLSALISITQNNGIPIVFALNRYKLGRICKKKGYVSCVGVLNYDGSQDNFKQLLSLCETERNEYNSVFEESLNKLKALSDQQIDEILNDFPKIPKEFCQTRDDLNPSDRQLVKCKKSSQ</sequence>
<dbReference type="SUPFAM" id="SSF55315">
    <property type="entry name" value="L30e-like"/>
    <property type="match status" value="1"/>
</dbReference>
<accession>A0A7R9QQH5</accession>
<dbReference type="GO" id="GO:0001514">
    <property type="term" value="P:selenocysteine incorporation"/>
    <property type="evidence" value="ECO:0007669"/>
    <property type="project" value="UniProtKB-ARBA"/>
</dbReference>